<sequence>MSSVSSSSLFLAVFLFAATVQRTSRQLPSAVREGVSVTIILTRRRRWLRETRWLRTRLFVQSTHVLQATASPHRSLPPPWHSVSASVPDFGGVHSDPRVYVLDNNAFSFKHELISRISRAVGVWGTYPPGVSF</sequence>
<feature type="chain" id="PRO_5040221732" description="Secreted protein" evidence="1">
    <location>
        <begin position="26"/>
        <end position="133"/>
    </location>
</feature>
<reference evidence="2" key="2">
    <citation type="submission" date="2020-11" db="EMBL/GenBank/DDBJ databases">
        <authorList>
            <consortium name="DOE Joint Genome Institute"/>
            <person name="Kuo A."/>
            <person name="Miyauchi S."/>
            <person name="Kiss E."/>
            <person name="Drula E."/>
            <person name="Kohler A."/>
            <person name="Sanchez-Garcia M."/>
            <person name="Andreopoulos B."/>
            <person name="Barry K.W."/>
            <person name="Bonito G."/>
            <person name="Buee M."/>
            <person name="Carver A."/>
            <person name="Chen C."/>
            <person name="Cichocki N."/>
            <person name="Clum A."/>
            <person name="Culley D."/>
            <person name="Crous P.W."/>
            <person name="Fauchery L."/>
            <person name="Girlanda M."/>
            <person name="Hayes R."/>
            <person name="Keri Z."/>
            <person name="Labutti K."/>
            <person name="Lipzen A."/>
            <person name="Lombard V."/>
            <person name="Magnuson J."/>
            <person name="Maillard F."/>
            <person name="Morin E."/>
            <person name="Murat C."/>
            <person name="Nolan M."/>
            <person name="Ohm R."/>
            <person name="Pangilinan J."/>
            <person name="Pereira M."/>
            <person name="Perotto S."/>
            <person name="Peter M."/>
            <person name="Riley R."/>
            <person name="Sitrit Y."/>
            <person name="Stielow B."/>
            <person name="Szollosi G."/>
            <person name="Zifcakova L."/>
            <person name="Stursova M."/>
            <person name="Spatafora J.W."/>
            <person name="Tedersoo L."/>
            <person name="Vaario L.-M."/>
            <person name="Yamada A."/>
            <person name="Yan M."/>
            <person name="Wang P."/>
            <person name="Xu J."/>
            <person name="Bruns T."/>
            <person name="Baldrian P."/>
            <person name="Vilgalys R."/>
            <person name="Henrissat B."/>
            <person name="Grigoriev I.V."/>
            <person name="Hibbett D."/>
            <person name="Nagy L.G."/>
            <person name="Martin F.M."/>
        </authorList>
    </citation>
    <scope>NUCLEOTIDE SEQUENCE</scope>
    <source>
        <strain evidence="2">UH-Tt-Lm1</strain>
    </source>
</reference>
<keyword evidence="3" id="KW-1185">Reference proteome</keyword>
<evidence type="ECO:0000313" key="2">
    <source>
        <dbReference type="EMBL" id="KAF9780441.1"/>
    </source>
</evidence>
<name>A0A9P6L308_9AGAM</name>
<keyword evidence="1" id="KW-0732">Signal</keyword>
<comment type="caution">
    <text evidence="2">The sequence shown here is derived from an EMBL/GenBank/DDBJ whole genome shotgun (WGS) entry which is preliminary data.</text>
</comment>
<dbReference type="EMBL" id="WIUZ02000016">
    <property type="protein sequence ID" value="KAF9780441.1"/>
    <property type="molecule type" value="Genomic_DNA"/>
</dbReference>
<organism evidence="2 3">
    <name type="scientific">Thelephora terrestris</name>
    <dbReference type="NCBI Taxonomy" id="56493"/>
    <lineage>
        <taxon>Eukaryota</taxon>
        <taxon>Fungi</taxon>
        <taxon>Dikarya</taxon>
        <taxon>Basidiomycota</taxon>
        <taxon>Agaricomycotina</taxon>
        <taxon>Agaricomycetes</taxon>
        <taxon>Thelephorales</taxon>
        <taxon>Thelephoraceae</taxon>
        <taxon>Thelephora</taxon>
    </lineage>
</organism>
<evidence type="ECO:0000313" key="3">
    <source>
        <dbReference type="Proteomes" id="UP000736335"/>
    </source>
</evidence>
<accession>A0A9P6L308</accession>
<reference evidence="2" key="1">
    <citation type="journal article" date="2020" name="Nat. Commun.">
        <title>Large-scale genome sequencing of mycorrhizal fungi provides insights into the early evolution of symbiotic traits.</title>
        <authorList>
            <person name="Miyauchi S."/>
            <person name="Kiss E."/>
            <person name="Kuo A."/>
            <person name="Drula E."/>
            <person name="Kohler A."/>
            <person name="Sanchez-Garcia M."/>
            <person name="Morin E."/>
            <person name="Andreopoulos B."/>
            <person name="Barry K.W."/>
            <person name="Bonito G."/>
            <person name="Buee M."/>
            <person name="Carver A."/>
            <person name="Chen C."/>
            <person name="Cichocki N."/>
            <person name="Clum A."/>
            <person name="Culley D."/>
            <person name="Crous P.W."/>
            <person name="Fauchery L."/>
            <person name="Girlanda M."/>
            <person name="Hayes R.D."/>
            <person name="Keri Z."/>
            <person name="LaButti K."/>
            <person name="Lipzen A."/>
            <person name="Lombard V."/>
            <person name="Magnuson J."/>
            <person name="Maillard F."/>
            <person name="Murat C."/>
            <person name="Nolan M."/>
            <person name="Ohm R.A."/>
            <person name="Pangilinan J."/>
            <person name="Pereira M.F."/>
            <person name="Perotto S."/>
            <person name="Peter M."/>
            <person name="Pfister S."/>
            <person name="Riley R."/>
            <person name="Sitrit Y."/>
            <person name="Stielow J.B."/>
            <person name="Szollosi G."/>
            <person name="Zifcakova L."/>
            <person name="Stursova M."/>
            <person name="Spatafora J.W."/>
            <person name="Tedersoo L."/>
            <person name="Vaario L.M."/>
            <person name="Yamada A."/>
            <person name="Yan M."/>
            <person name="Wang P."/>
            <person name="Xu J."/>
            <person name="Bruns T."/>
            <person name="Baldrian P."/>
            <person name="Vilgalys R."/>
            <person name="Dunand C."/>
            <person name="Henrissat B."/>
            <person name="Grigoriev I.V."/>
            <person name="Hibbett D."/>
            <person name="Nagy L.G."/>
            <person name="Martin F.M."/>
        </authorList>
    </citation>
    <scope>NUCLEOTIDE SEQUENCE</scope>
    <source>
        <strain evidence="2">UH-Tt-Lm1</strain>
    </source>
</reference>
<protein>
    <recommendedName>
        <fullName evidence="4">Secreted protein</fullName>
    </recommendedName>
</protein>
<evidence type="ECO:0008006" key="4">
    <source>
        <dbReference type="Google" id="ProtNLM"/>
    </source>
</evidence>
<proteinExistence type="predicted"/>
<evidence type="ECO:0000256" key="1">
    <source>
        <dbReference type="SAM" id="SignalP"/>
    </source>
</evidence>
<dbReference type="Proteomes" id="UP000736335">
    <property type="component" value="Unassembled WGS sequence"/>
</dbReference>
<gene>
    <name evidence="2" type="ORF">BJ322DRAFT_293116</name>
</gene>
<feature type="signal peptide" evidence="1">
    <location>
        <begin position="1"/>
        <end position="25"/>
    </location>
</feature>
<dbReference type="AlphaFoldDB" id="A0A9P6L308"/>